<dbReference type="RefSeq" id="WP_094863981.1">
    <property type="nucleotide sequence ID" value="NZ_NKYE01000010.1"/>
</dbReference>
<gene>
    <name evidence="2" type="ORF">CFN78_17995</name>
</gene>
<reference evidence="2 3" key="1">
    <citation type="submission" date="2017-07" db="EMBL/GenBank/DDBJ databases">
        <title>Amycolatopsis antarcticus sp. nov., isolated from the surface of an Antarcticus brown macroalga.</title>
        <authorList>
            <person name="Wang J."/>
            <person name="Leiva S."/>
            <person name="Huang J."/>
            <person name="Huang Y."/>
        </authorList>
    </citation>
    <scope>NUCLEOTIDE SEQUENCE [LARGE SCALE GENOMIC DNA]</scope>
    <source>
        <strain evidence="2 3">AU-G6</strain>
    </source>
</reference>
<keyword evidence="3" id="KW-1185">Reference proteome</keyword>
<dbReference type="Proteomes" id="UP000242444">
    <property type="component" value="Unassembled WGS sequence"/>
</dbReference>
<sequence length="124" mass="12902">MTAIDPRGRQAETVLAGAIRSGLALLDDSRQPPADRALHEAGAMLRCALGQELPLDTSRDHRAVVAAMRVALAFLAMGDAGEGRAALLAAADHLPPRTRSLLHANATESGDGKAVLPPSPRQPT</sequence>
<dbReference type="InParanoid" id="A0A263D3U0"/>
<organism evidence="2 3">
    <name type="scientific">Amycolatopsis antarctica</name>
    <dbReference type="NCBI Taxonomy" id="1854586"/>
    <lineage>
        <taxon>Bacteria</taxon>
        <taxon>Bacillati</taxon>
        <taxon>Actinomycetota</taxon>
        <taxon>Actinomycetes</taxon>
        <taxon>Pseudonocardiales</taxon>
        <taxon>Pseudonocardiaceae</taxon>
        <taxon>Amycolatopsis</taxon>
    </lineage>
</organism>
<comment type="caution">
    <text evidence="2">The sequence shown here is derived from an EMBL/GenBank/DDBJ whole genome shotgun (WGS) entry which is preliminary data.</text>
</comment>
<proteinExistence type="predicted"/>
<evidence type="ECO:0000313" key="2">
    <source>
        <dbReference type="EMBL" id="OZM72025.1"/>
    </source>
</evidence>
<accession>A0A263D3U0</accession>
<evidence type="ECO:0000256" key="1">
    <source>
        <dbReference type="SAM" id="MobiDB-lite"/>
    </source>
</evidence>
<name>A0A263D3U0_9PSEU</name>
<feature type="region of interest" description="Disordered" evidence="1">
    <location>
        <begin position="99"/>
        <end position="124"/>
    </location>
</feature>
<protein>
    <submittedName>
        <fullName evidence="2">Uncharacterized protein</fullName>
    </submittedName>
</protein>
<evidence type="ECO:0000313" key="3">
    <source>
        <dbReference type="Proteomes" id="UP000242444"/>
    </source>
</evidence>
<dbReference type="EMBL" id="NKYE01000010">
    <property type="protein sequence ID" value="OZM72025.1"/>
    <property type="molecule type" value="Genomic_DNA"/>
</dbReference>
<dbReference type="AlphaFoldDB" id="A0A263D3U0"/>